<reference evidence="1" key="1">
    <citation type="submission" date="2023-06" db="EMBL/GenBank/DDBJ databases">
        <authorList>
            <person name="Jiang Y."/>
            <person name="Liu Q."/>
        </authorList>
    </citation>
    <scope>NUCLEOTIDE SEQUENCE</scope>
    <source>
        <strain evidence="1">CGMCC 1.12089</strain>
    </source>
</reference>
<dbReference type="RefSeq" id="WP_286661341.1">
    <property type="nucleotide sequence ID" value="NZ_JASZYV010000003.1"/>
</dbReference>
<name>A0ABT7NE81_9BURK</name>
<dbReference type="Proteomes" id="UP001174908">
    <property type="component" value="Unassembled WGS sequence"/>
</dbReference>
<evidence type="ECO:0000313" key="1">
    <source>
        <dbReference type="EMBL" id="MDM0046258.1"/>
    </source>
</evidence>
<dbReference type="EMBL" id="JASZYV010000003">
    <property type="protein sequence ID" value="MDM0046258.1"/>
    <property type="molecule type" value="Genomic_DNA"/>
</dbReference>
<comment type="caution">
    <text evidence="1">The sequence shown here is derived from an EMBL/GenBank/DDBJ whole genome shotgun (WGS) entry which is preliminary data.</text>
</comment>
<gene>
    <name evidence="1" type="ORF">QTH91_17330</name>
</gene>
<keyword evidence="2" id="KW-1185">Reference proteome</keyword>
<sequence>MQVPSFVMNPSAVIKKVLSTTAQAWLLVPRAEPKAQSAAAAA</sequence>
<protein>
    <submittedName>
        <fullName evidence="1">Uncharacterized protein</fullName>
    </submittedName>
</protein>
<accession>A0ABT7NE81</accession>
<evidence type="ECO:0000313" key="2">
    <source>
        <dbReference type="Proteomes" id="UP001174908"/>
    </source>
</evidence>
<organism evidence="1 2">
    <name type="scientific">Variovorax dokdonensis</name>
    <dbReference type="NCBI Taxonomy" id="344883"/>
    <lineage>
        <taxon>Bacteria</taxon>
        <taxon>Pseudomonadati</taxon>
        <taxon>Pseudomonadota</taxon>
        <taxon>Betaproteobacteria</taxon>
        <taxon>Burkholderiales</taxon>
        <taxon>Comamonadaceae</taxon>
        <taxon>Variovorax</taxon>
    </lineage>
</organism>
<proteinExistence type="predicted"/>